<dbReference type="RefSeq" id="WP_072726553.1">
    <property type="nucleotide sequence ID" value="NZ_FQXH01000046.1"/>
</dbReference>
<dbReference type="OrthoDB" id="1757437at2"/>
<name>A0A1M5TWA3_9FIRM</name>
<gene>
    <name evidence="2" type="ORF">SAMN02744040_02319</name>
</gene>
<sequence>MDTFLQIKVILIYGIILLSIYTIFLLIIGPLKFLGKIGIRMVFGGICLFTLNYILNILHINFNIGINLITSFITGYLGIFGVLAISLVKYFL</sequence>
<feature type="transmembrane region" description="Helical" evidence="1">
    <location>
        <begin position="6"/>
        <end position="29"/>
    </location>
</feature>
<reference evidence="3" key="1">
    <citation type="submission" date="2016-11" db="EMBL/GenBank/DDBJ databases">
        <authorList>
            <person name="Varghese N."/>
            <person name="Submissions S."/>
        </authorList>
    </citation>
    <scope>NUCLEOTIDE SEQUENCE [LARGE SCALE GENOMIC DNA]</scope>
    <source>
        <strain evidence="3">DSM 15285</strain>
    </source>
</reference>
<accession>A0A1M5TWA3</accession>
<evidence type="ECO:0000313" key="3">
    <source>
        <dbReference type="Proteomes" id="UP000242520"/>
    </source>
</evidence>
<feature type="transmembrane region" description="Helical" evidence="1">
    <location>
        <begin position="68"/>
        <end position="91"/>
    </location>
</feature>
<keyword evidence="1" id="KW-1133">Transmembrane helix</keyword>
<proteinExistence type="predicted"/>
<keyword evidence="3" id="KW-1185">Reference proteome</keyword>
<protein>
    <submittedName>
        <fullName evidence="2">Inhibitor of the pro-sigma K processing machinery</fullName>
    </submittedName>
</protein>
<organism evidence="2 3">
    <name type="scientific">Tepidibacter thalassicus DSM 15285</name>
    <dbReference type="NCBI Taxonomy" id="1123350"/>
    <lineage>
        <taxon>Bacteria</taxon>
        <taxon>Bacillati</taxon>
        <taxon>Bacillota</taxon>
        <taxon>Clostridia</taxon>
        <taxon>Peptostreptococcales</taxon>
        <taxon>Peptostreptococcaceae</taxon>
        <taxon>Tepidibacter</taxon>
    </lineage>
</organism>
<dbReference type="STRING" id="1123350.SAMN02744040_02319"/>
<keyword evidence="1" id="KW-0812">Transmembrane</keyword>
<evidence type="ECO:0000256" key="1">
    <source>
        <dbReference type="SAM" id="Phobius"/>
    </source>
</evidence>
<feature type="transmembrane region" description="Helical" evidence="1">
    <location>
        <begin position="41"/>
        <end position="62"/>
    </location>
</feature>
<evidence type="ECO:0000313" key="2">
    <source>
        <dbReference type="EMBL" id="SHH54984.1"/>
    </source>
</evidence>
<dbReference type="Proteomes" id="UP000242520">
    <property type="component" value="Unassembled WGS sequence"/>
</dbReference>
<dbReference type="AlphaFoldDB" id="A0A1M5TWA3"/>
<keyword evidence="1" id="KW-0472">Membrane</keyword>
<dbReference type="Pfam" id="PF07441">
    <property type="entry name" value="BofA"/>
    <property type="match status" value="1"/>
</dbReference>
<dbReference type="InterPro" id="IPR010001">
    <property type="entry name" value="BofA"/>
</dbReference>
<dbReference type="EMBL" id="FQXH01000046">
    <property type="protein sequence ID" value="SHH54984.1"/>
    <property type="molecule type" value="Genomic_DNA"/>
</dbReference>